<keyword evidence="2" id="KW-0413">Isomerase</keyword>
<dbReference type="AlphaFoldDB" id="A0A1G8P598"/>
<evidence type="ECO:0000313" key="3">
    <source>
        <dbReference type="Proteomes" id="UP000199093"/>
    </source>
</evidence>
<protein>
    <submittedName>
        <fullName evidence="2">2-hydroxychromene-2-carboxylate isomerase</fullName>
    </submittedName>
</protein>
<dbReference type="Pfam" id="PF01323">
    <property type="entry name" value="DSBA"/>
    <property type="match status" value="1"/>
</dbReference>
<accession>A0A1G8P598</accession>
<dbReference type="GO" id="GO:0016853">
    <property type="term" value="F:isomerase activity"/>
    <property type="evidence" value="ECO:0007669"/>
    <property type="project" value="UniProtKB-KW"/>
</dbReference>
<dbReference type="OrthoDB" id="5244108at2"/>
<dbReference type="GO" id="GO:0016491">
    <property type="term" value="F:oxidoreductase activity"/>
    <property type="evidence" value="ECO:0007669"/>
    <property type="project" value="InterPro"/>
</dbReference>
<keyword evidence="3" id="KW-1185">Reference proteome</keyword>
<proteinExistence type="predicted"/>
<organism evidence="2 3">
    <name type="scientific">Salipiger marinus</name>
    <dbReference type="NCBI Taxonomy" id="555512"/>
    <lineage>
        <taxon>Bacteria</taxon>
        <taxon>Pseudomonadati</taxon>
        <taxon>Pseudomonadota</taxon>
        <taxon>Alphaproteobacteria</taxon>
        <taxon>Rhodobacterales</taxon>
        <taxon>Roseobacteraceae</taxon>
        <taxon>Salipiger</taxon>
    </lineage>
</organism>
<dbReference type="Proteomes" id="UP000199093">
    <property type="component" value="Unassembled WGS sequence"/>
</dbReference>
<dbReference type="InterPro" id="IPR036249">
    <property type="entry name" value="Thioredoxin-like_sf"/>
</dbReference>
<sequence>MFARQTEPSVDPSGDVARIDYYFSPMSGDAYLGHATLMALAQERALPIRFLPVDETGLDLLPEHQRPDRIAEQARRARRAGLRMAAEPLNWPTDPRLACRAILAAGLLGLDQAAASLACLRGVWAEQRNIADPGDLAEAFDAAGLPGCRLIAAAGSEDLRDAAQAVISSAQAAGIPLLPCCAVAGRLVPGLDGLDRLRQHQHQPSHAA</sequence>
<dbReference type="STRING" id="555512.SAMN04487993_1011179"/>
<dbReference type="SUPFAM" id="SSF52833">
    <property type="entry name" value="Thioredoxin-like"/>
    <property type="match status" value="1"/>
</dbReference>
<reference evidence="2 3" key="1">
    <citation type="submission" date="2016-10" db="EMBL/GenBank/DDBJ databases">
        <authorList>
            <person name="de Groot N.N."/>
        </authorList>
    </citation>
    <scope>NUCLEOTIDE SEQUENCE [LARGE SCALE GENOMIC DNA]</scope>
    <source>
        <strain evidence="2 3">DSM 26424</strain>
    </source>
</reference>
<dbReference type="EMBL" id="FNEJ01000011">
    <property type="protein sequence ID" value="SDI87664.1"/>
    <property type="molecule type" value="Genomic_DNA"/>
</dbReference>
<evidence type="ECO:0000259" key="1">
    <source>
        <dbReference type="Pfam" id="PF01323"/>
    </source>
</evidence>
<evidence type="ECO:0000313" key="2">
    <source>
        <dbReference type="EMBL" id="SDI87664.1"/>
    </source>
</evidence>
<gene>
    <name evidence="2" type="ORF">SAMN04487993_1011179</name>
</gene>
<feature type="domain" description="DSBA-like thioredoxin" evidence="1">
    <location>
        <begin position="19"/>
        <end position="200"/>
    </location>
</feature>
<dbReference type="Gene3D" id="3.40.30.10">
    <property type="entry name" value="Glutaredoxin"/>
    <property type="match status" value="1"/>
</dbReference>
<name>A0A1G8P598_9RHOB</name>
<dbReference type="RefSeq" id="WP_089848156.1">
    <property type="nucleotide sequence ID" value="NZ_FNEJ01000011.1"/>
</dbReference>
<dbReference type="InterPro" id="IPR001853">
    <property type="entry name" value="DSBA-like_thioredoxin_dom"/>
</dbReference>